<reference evidence="3" key="1">
    <citation type="submission" date="2021-02" db="EMBL/GenBank/DDBJ databases">
        <authorList>
            <person name="Nowell W R."/>
        </authorList>
    </citation>
    <scope>NUCLEOTIDE SEQUENCE</scope>
</reference>
<dbReference type="EMBL" id="CAJNOL010000825">
    <property type="protein sequence ID" value="CAF1211166.1"/>
    <property type="molecule type" value="Genomic_DNA"/>
</dbReference>
<dbReference type="Proteomes" id="UP000663870">
    <property type="component" value="Unassembled WGS sequence"/>
</dbReference>
<comment type="caution">
    <text evidence="3">The sequence shown here is derived from an EMBL/GenBank/DDBJ whole genome shotgun (WGS) entry which is preliminary data.</text>
</comment>
<keyword evidence="2" id="KW-0472">Membrane</keyword>
<evidence type="ECO:0000256" key="2">
    <source>
        <dbReference type="SAM" id="Phobius"/>
    </source>
</evidence>
<keyword evidence="2" id="KW-0812">Transmembrane</keyword>
<evidence type="ECO:0000313" key="4">
    <source>
        <dbReference type="EMBL" id="CAF1211166.1"/>
    </source>
</evidence>
<dbReference type="AlphaFoldDB" id="A0A814KD49"/>
<dbReference type="InterPro" id="IPR045499">
    <property type="entry name" value="DUF6492"/>
</dbReference>
<evidence type="ECO:0000256" key="1">
    <source>
        <dbReference type="SAM" id="MobiDB-lite"/>
    </source>
</evidence>
<keyword evidence="2" id="KW-1133">Transmembrane helix</keyword>
<keyword evidence="6" id="KW-1185">Reference proteome</keyword>
<accession>A0A814KD49</accession>
<evidence type="ECO:0000313" key="6">
    <source>
        <dbReference type="Proteomes" id="UP000663870"/>
    </source>
</evidence>
<name>A0A814KD49_9BILA</name>
<proteinExistence type="predicted"/>
<organism evidence="3 5">
    <name type="scientific">Rotaria sordida</name>
    <dbReference type="NCBI Taxonomy" id="392033"/>
    <lineage>
        <taxon>Eukaryota</taxon>
        <taxon>Metazoa</taxon>
        <taxon>Spiralia</taxon>
        <taxon>Gnathifera</taxon>
        <taxon>Rotifera</taxon>
        <taxon>Eurotatoria</taxon>
        <taxon>Bdelloidea</taxon>
        <taxon>Philodinida</taxon>
        <taxon>Philodinidae</taxon>
        <taxon>Rotaria</taxon>
    </lineage>
</organism>
<sequence>MTIRVLNNLTAYQNWFHRRHFALYVTIPVIVFLVFIGQPKFIFRPHLHIPWLADVRHVLPLQCISDVDQPDWPRAVQSAEKSLPDNYLTIIIVTTRCDFKRLPLTLASLVCHLDYRQVSEIILLIPRPHVPFLEPFLTGQAAKHWPWPISIMPDDNLLKHSHTHSYRLQMMFKLVVAQVMKTEYYMILDSDCVALWPIHVKQLLWQQQVSTSKMKNNTPSHQALYQLEERSDHPEWWPESEQVLRIEQNSCATNDPSAKAIGVTPAILSKSIALMALCRLQTLYGKSLDATTTHSTGSTNSKSDGNTVRGEQ</sequence>
<dbReference type="EMBL" id="CAJNOH010000470">
    <property type="protein sequence ID" value="CAF1050203.1"/>
    <property type="molecule type" value="Genomic_DNA"/>
</dbReference>
<dbReference type="Pfam" id="PF20102">
    <property type="entry name" value="DUF6492"/>
    <property type="match status" value="1"/>
</dbReference>
<feature type="compositionally biased region" description="Polar residues" evidence="1">
    <location>
        <begin position="290"/>
        <end position="306"/>
    </location>
</feature>
<protein>
    <submittedName>
        <fullName evidence="3">Uncharacterized protein</fullName>
    </submittedName>
</protein>
<evidence type="ECO:0000313" key="5">
    <source>
        <dbReference type="Proteomes" id="UP000663854"/>
    </source>
</evidence>
<feature type="region of interest" description="Disordered" evidence="1">
    <location>
        <begin position="290"/>
        <end position="312"/>
    </location>
</feature>
<evidence type="ECO:0000313" key="3">
    <source>
        <dbReference type="EMBL" id="CAF1050203.1"/>
    </source>
</evidence>
<gene>
    <name evidence="4" type="ORF">JXQ802_LOCUS24943</name>
    <name evidence="3" type="ORF">PYM288_LOCUS17104</name>
</gene>
<dbReference type="Proteomes" id="UP000663854">
    <property type="component" value="Unassembled WGS sequence"/>
</dbReference>
<feature type="transmembrane region" description="Helical" evidence="2">
    <location>
        <begin position="21"/>
        <end position="38"/>
    </location>
</feature>